<evidence type="ECO:0008006" key="4">
    <source>
        <dbReference type="Google" id="ProtNLM"/>
    </source>
</evidence>
<dbReference type="Proteomes" id="UP000053342">
    <property type="component" value="Unassembled WGS sequence"/>
</dbReference>
<gene>
    <name evidence="2" type="ORF">PV06_00185</name>
</gene>
<dbReference type="OrthoDB" id="539398at2759"/>
<sequence length="299" mass="33078">MGVFYETLPPSLVTWLLEQKVYWIGSAPLSGSGHINVSPKGVTDRGGGPFFGVIKESKSIPGKVLSSTSTDADDNNGKDVVIKKFWYMDLTGSGIETTSHLHEPGNGRITVMFMAFDGPPRILRIYGKGNVLEYGTPEFNQVIESQKIKIIPGTRSIVLVDIDQVGTSCGFSVPKYDFVEFRPTLHDFFEKRVANEKAGKREDGIERYWAYKNAWSMDGLPGMQRGLHTAVTDKVKPIKKMVGPCAALANGKYKPSQRVFVLRHLLLTAVLSAVSTVVLMFFLLRLVGVDIDINEVLKH</sequence>
<keyword evidence="1" id="KW-1133">Transmembrane helix</keyword>
<dbReference type="STRING" id="215243.A0A0D2B5I5"/>
<evidence type="ECO:0000313" key="3">
    <source>
        <dbReference type="Proteomes" id="UP000053342"/>
    </source>
</evidence>
<feature type="transmembrane region" description="Helical" evidence="1">
    <location>
        <begin position="260"/>
        <end position="284"/>
    </location>
</feature>
<reference evidence="2 3" key="1">
    <citation type="submission" date="2015-01" db="EMBL/GenBank/DDBJ databases">
        <title>The Genome Sequence of Exophiala oligosperma CBS72588.</title>
        <authorList>
            <consortium name="The Broad Institute Genomics Platform"/>
            <person name="Cuomo C."/>
            <person name="de Hoog S."/>
            <person name="Gorbushina A."/>
            <person name="Stielow B."/>
            <person name="Teixiera M."/>
            <person name="Abouelleil A."/>
            <person name="Chapman S.B."/>
            <person name="Priest M."/>
            <person name="Young S.K."/>
            <person name="Wortman J."/>
            <person name="Nusbaum C."/>
            <person name="Birren B."/>
        </authorList>
    </citation>
    <scope>NUCLEOTIDE SEQUENCE [LARGE SCALE GENOMIC DNA]</scope>
    <source>
        <strain evidence="2 3">CBS 72588</strain>
    </source>
</reference>
<dbReference type="RefSeq" id="XP_016267707.1">
    <property type="nucleotide sequence ID" value="XM_016400654.1"/>
</dbReference>
<dbReference type="InterPro" id="IPR012349">
    <property type="entry name" value="Split_barrel_FMN-bd"/>
</dbReference>
<accession>A0A0D2B5I5</accession>
<dbReference type="HOGENOM" id="CLU_054794_2_0_1"/>
<dbReference type="EMBL" id="KN847332">
    <property type="protein sequence ID" value="KIW47491.1"/>
    <property type="molecule type" value="Genomic_DNA"/>
</dbReference>
<dbReference type="GeneID" id="27352259"/>
<evidence type="ECO:0000313" key="2">
    <source>
        <dbReference type="EMBL" id="KIW47491.1"/>
    </source>
</evidence>
<protein>
    <recommendedName>
        <fullName evidence="4">Pyridoxamine 5'-phosphate oxidase putative domain-containing protein</fullName>
    </recommendedName>
</protein>
<evidence type="ECO:0000256" key="1">
    <source>
        <dbReference type="SAM" id="Phobius"/>
    </source>
</evidence>
<dbReference type="VEuPathDB" id="FungiDB:PV06_00185"/>
<keyword evidence="1" id="KW-0472">Membrane</keyword>
<dbReference type="AlphaFoldDB" id="A0A0D2B5I5"/>
<proteinExistence type="predicted"/>
<name>A0A0D2B5I5_9EURO</name>
<dbReference type="PANTHER" id="PTHR39336:SF3">
    <property type="entry name" value="PYRIDOXAMINE PHOSPHATE OXIDASE"/>
    <property type="match status" value="1"/>
</dbReference>
<keyword evidence="1" id="KW-0812">Transmembrane</keyword>
<organism evidence="2 3">
    <name type="scientific">Exophiala oligosperma</name>
    <dbReference type="NCBI Taxonomy" id="215243"/>
    <lineage>
        <taxon>Eukaryota</taxon>
        <taxon>Fungi</taxon>
        <taxon>Dikarya</taxon>
        <taxon>Ascomycota</taxon>
        <taxon>Pezizomycotina</taxon>
        <taxon>Eurotiomycetes</taxon>
        <taxon>Chaetothyriomycetidae</taxon>
        <taxon>Chaetothyriales</taxon>
        <taxon>Herpotrichiellaceae</taxon>
        <taxon>Exophiala</taxon>
    </lineage>
</organism>
<dbReference type="Gene3D" id="2.30.110.10">
    <property type="entry name" value="Electron Transport, Fmn-binding Protein, Chain A"/>
    <property type="match status" value="1"/>
</dbReference>
<dbReference type="PANTHER" id="PTHR39336">
    <property type="entry name" value="PYRIDOXAMINE PHOSPHATE OXIDASE FAMILY PROTEIN (AFU_ORTHOLOGUE AFUA_6G11440)"/>
    <property type="match status" value="1"/>
</dbReference>
<keyword evidence="3" id="KW-1185">Reference proteome</keyword>